<dbReference type="AlphaFoldDB" id="A0A8C2M2G5"/>
<evidence type="ECO:0000259" key="4">
    <source>
        <dbReference type="SMART" id="SM00651"/>
    </source>
</evidence>
<dbReference type="GO" id="GO:0003723">
    <property type="term" value="F:RNA binding"/>
    <property type="evidence" value="ECO:0007669"/>
    <property type="project" value="TreeGrafter"/>
</dbReference>
<dbReference type="GO" id="GO:0071004">
    <property type="term" value="C:U2-type prespliceosome"/>
    <property type="evidence" value="ECO:0007669"/>
    <property type="project" value="TreeGrafter"/>
</dbReference>
<feature type="domain" description="Sm" evidence="4">
    <location>
        <begin position="7"/>
        <end position="65"/>
    </location>
</feature>
<dbReference type="GO" id="GO:0005682">
    <property type="term" value="C:U5 snRNP"/>
    <property type="evidence" value="ECO:0007669"/>
    <property type="project" value="TreeGrafter"/>
</dbReference>
<sequence>MSRAHPPKLKRLMDKKLSLLNGGRHVQGILRCFDPFMSLVTDECVGMNNIRMVGIGGKSIIMYEALERI</sequence>
<dbReference type="PANTHER" id="PTHR10553">
    <property type="entry name" value="SMALL NUCLEAR RIBONUCLEOPROTEIN"/>
    <property type="match status" value="1"/>
</dbReference>
<dbReference type="SMART" id="SM00651">
    <property type="entry name" value="Sm"/>
    <property type="match status" value="1"/>
</dbReference>
<evidence type="ECO:0000256" key="1">
    <source>
        <dbReference type="ARBA" id="ARBA00006850"/>
    </source>
</evidence>
<proteinExistence type="inferred from homology"/>
<dbReference type="Proteomes" id="UP000694386">
    <property type="component" value="Unplaced"/>
</dbReference>
<reference evidence="5" key="1">
    <citation type="submission" date="2025-08" db="UniProtKB">
        <authorList>
            <consortium name="Ensembl"/>
        </authorList>
    </citation>
    <scope>IDENTIFICATION</scope>
</reference>
<evidence type="ECO:0000313" key="6">
    <source>
        <dbReference type="Proteomes" id="UP000694386"/>
    </source>
</evidence>
<accession>A0A8C2M2G5</accession>
<dbReference type="GO" id="GO:0071013">
    <property type="term" value="C:catalytic step 2 spliceosome"/>
    <property type="evidence" value="ECO:0007669"/>
    <property type="project" value="TreeGrafter"/>
</dbReference>
<dbReference type="PANTHER" id="PTHR10553:SF2">
    <property type="entry name" value="SMALL NUCLEAR RIBONUCLEOPROTEIN G"/>
    <property type="match status" value="1"/>
</dbReference>
<organism evidence="5 6">
    <name type="scientific">Cricetulus griseus</name>
    <name type="common">Chinese hamster</name>
    <name type="synonym">Cricetulus barabensis griseus</name>
    <dbReference type="NCBI Taxonomy" id="10029"/>
    <lineage>
        <taxon>Eukaryota</taxon>
        <taxon>Metazoa</taxon>
        <taxon>Chordata</taxon>
        <taxon>Craniata</taxon>
        <taxon>Vertebrata</taxon>
        <taxon>Euteleostomi</taxon>
        <taxon>Mammalia</taxon>
        <taxon>Eutheria</taxon>
        <taxon>Euarchontoglires</taxon>
        <taxon>Glires</taxon>
        <taxon>Rodentia</taxon>
        <taxon>Myomorpha</taxon>
        <taxon>Muroidea</taxon>
        <taxon>Cricetidae</taxon>
        <taxon>Cricetinae</taxon>
        <taxon>Cricetulus</taxon>
    </lineage>
</organism>
<dbReference type="Ensembl" id="ENSCGRT00001015225.1">
    <property type="protein sequence ID" value="ENSCGRP00001010996.1"/>
    <property type="gene ID" value="ENSCGRG00001012757.1"/>
</dbReference>
<dbReference type="GO" id="GO:0043186">
    <property type="term" value="C:P granule"/>
    <property type="evidence" value="ECO:0007669"/>
    <property type="project" value="TreeGrafter"/>
</dbReference>
<dbReference type="Gene3D" id="2.30.30.100">
    <property type="match status" value="1"/>
</dbReference>
<dbReference type="GO" id="GO:0005685">
    <property type="term" value="C:U1 snRNP"/>
    <property type="evidence" value="ECO:0007669"/>
    <property type="project" value="TreeGrafter"/>
</dbReference>
<dbReference type="InterPro" id="IPR001163">
    <property type="entry name" value="Sm_dom_euk/arc"/>
</dbReference>
<evidence type="ECO:0000313" key="5">
    <source>
        <dbReference type="Ensembl" id="ENSCGRP00001010996.1"/>
    </source>
</evidence>
<dbReference type="GO" id="GO:0005687">
    <property type="term" value="C:U4 snRNP"/>
    <property type="evidence" value="ECO:0007669"/>
    <property type="project" value="TreeGrafter"/>
</dbReference>
<name>A0A8C2M2G5_CRIGR</name>
<dbReference type="SUPFAM" id="SSF50182">
    <property type="entry name" value="Sm-like ribonucleoproteins"/>
    <property type="match status" value="1"/>
</dbReference>
<dbReference type="GO" id="GO:0034719">
    <property type="term" value="C:SMN-Sm protein complex"/>
    <property type="evidence" value="ECO:0007669"/>
    <property type="project" value="TreeGrafter"/>
</dbReference>
<dbReference type="InterPro" id="IPR010920">
    <property type="entry name" value="LSM_dom_sf"/>
</dbReference>
<dbReference type="GO" id="GO:0005686">
    <property type="term" value="C:U2 snRNP"/>
    <property type="evidence" value="ECO:0007669"/>
    <property type="project" value="TreeGrafter"/>
</dbReference>
<reference evidence="5" key="2">
    <citation type="submission" date="2025-09" db="UniProtKB">
        <authorList>
            <consortium name="Ensembl"/>
        </authorList>
    </citation>
    <scope>IDENTIFICATION</scope>
</reference>
<evidence type="ECO:0000256" key="3">
    <source>
        <dbReference type="ARBA" id="ARBA00041356"/>
    </source>
</evidence>
<dbReference type="GO" id="GO:0005689">
    <property type="term" value="C:U12-type spliceosomal complex"/>
    <property type="evidence" value="ECO:0007669"/>
    <property type="project" value="TreeGrafter"/>
</dbReference>
<dbReference type="GO" id="GO:0097526">
    <property type="term" value="C:spliceosomal tri-snRNP complex"/>
    <property type="evidence" value="ECO:0007669"/>
    <property type="project" value="TreeGrafter"/>
</dbReference>
<dbReference type="Pfam" id="PF01423">
    <property type="entry name" value="LSM"/>
    <property type="match status" value="1"/>
</dbReference>
<dbReference type="GO" id="GO:0000398">
    <property type="term" value="P:mRNA splicing, via spliceosome"/>
    <property type="evidence" value="ECO:0007669"/>
    <property type="project" value="TreeGrafter"/>
</dbReference>
<evidence type="ECO:0000256" key="2">
    <source>
        <dbReference type="ARBA" id="ARBA00023274"/>
    </source>
</evidence>
<keyword evidence="2" id="KW-0687">Ribonucleoprotein</keyword>
<comment type="similarity">
    <text evidence="1">Belongs to the snRNP Sm proteins family.</text>
</comment>
<dbReference type="GO" id="GO:0071011">
    <property type="term" value="C:precatalytic spliceosome"/>
    <property type="evidence" value="ECO:0007669"/>
    <property type="project" value="TreeGrafter"/>
</dbReference>
<protein>
    <recommendedName>
        <fullName evidence="3">Sm protein G</fullName>
    </recommendedName>
</protein>
<dbReference type="InterPro" id="IPR044641">
    <property type="entry name" value="Lsm7/SmG-like"/>
</dbReference>